<keyword evidence="2" id="KW-1185">Reference proteome</keyword>
<name>A0A6L6Q7R0_9BURK</name>
<evidence type="ECO:0000313" key="1">
    <source>
        <dbReference type="EMBL" id="MTW05311.1"/>
    </source>
</evidence>
<proteinExistence type="predicted"/>
<organism evidence="1 2">
    <name type="scientific">Pseudoduganella ginsengisoli</name>
    <dbReference type="NCBI Taxonomy" id="1462440"/>
    <lineage>
        <taxon>Bacteria</taxon>
        <taxon>Pseudomonadati</taxon>
        <taxon>Pseudomonadota</taxon>
        <taxon>Betaproteobacteria</taxon>
        <taxon>Burkholderiales</taxon>
        <taxon>Oxalobacteraceae</taxon>
        <taxon>Telluria group</taxon>
        <taxon>Pseudoduganella</taxon>
    </lineage>
</organism>
<comment type="caution">
    <text evidence="1">The sequence shown here is derived from an EMBL/GenBank/DDBJ whole genome shotgun (WGS) entry which is preliminary data.</text>
</comment>
<dbReference type="AlphaFoldDB" id="A0A6L6Q7R0"/>
<evidence type="ECO:0000313" key="2">
    <source>
        <dbReference type="Proteomes" id="UP000484015"/>
    </source>
</evidence>
<dbReference type="Proteomes" id="UP000484015">
    <property type="component" value="Unassembled WGS sequence"/>
</dbReference>
<protein>
    <submittedName>
        <fullName evidence="1">Uncharacterized protein</fullName>
    </submittedName>
</protein>
<sequence length="72" mass="7898">MIAFRDFSPRQTDQSAGIDRALVEVNQWLARTGIKPLNIETLRNVTGTMAISSSDVGLRVWYMVVGTADAEG</sequence>
<dbReference type="OrthoDB" id="8707081at2"/>
<gene>
    <name evidence="1" type="ORF">GM668_24840</name>
</gene>
<dbReference type="RefSeq" id="WP_155441665.1">
    <property type="nucleotide sequence ID" value="NZ_WNLA01000023.1"/>
</dbReference>
<dbReference type="EMBL" id="WNLA01000023">
    <property type="protein sequence ID" value="MTW05311.1"/>
    <property type="molecule type" value="Genomic_DNA"/>
</dbReference>
<reference evidence="1 2" key="1">
    <citation type="submission" date="2019-11" db="EMBL/GenBank/DDBJ databases">
        <title>Type strains purchased from KCTC, JCM and DSMZ.</title>
        <authorList>
            <person name="Lu H."/>
        </authorList>
    </citation>
    <scope>NUCLEOTIDE SEQUENCE [LARGE SCALE GENOMIC DNA]</scope>
    <source>
        <strain evidence="1 2">KCTC 42409</strain>
    </source>
</reference>
<accession>A0A6L6Q7R0</accession>